<sequence length="188" mass="19821">MTFTLQSEPFDGEAVLPLDDAKAHLRVLNGDEDALIAALRDAAIDWVERYCAISLSARAFTYSGDGFPARFRLPYAPATDVTAITTFDTSGAAVAMDPADWQFRAGHLYPAIGSSWPSVLNGAGSVTVTFTAGYASAADIPPAILSAVKLLTGHLFKQREATISGQVVTEVPFGVTALLAAFRTPVIG</sequence>
<dbReference type="CDD" id="cd08054">
    <property type="entry name" value="gp6"/>
    <property type="match status" value="1"/>
</dbReference>
<evidence type="ECO:0000313" key="2">
    <source>
        <dbReference type="Proteomes" id="UP000321129"/>
    </source>
</evidence>
<evidence type="ECO:0000313" key="1">
    <source>
        <dbReference type="EMBL" id="TXC73961.1"/>
    </source>
</evidence>
<dbReference type="Pfam" id="PF05135">
    <property type="entry name" value="Phage_connect_1"/>
    <property type="match status" value="1"/>
</dbReference>
<dbReference type="InterPro" id="IPR021146">
    <property type="entry name" value="Phage_gp6-like_head-tail"/>
</dbReference>
<dbReference type="NCBIfam" id="TIGR02215">
    <property type="entry name" value="phage_chp_gp8"/>
    <property type="match status" value="1"/>
</dbReference>
<reference evidence="1 2" key="1">
    <citation type="submission" date="2019-08" db="EMBL/GenBank/DDBJ databases">
        <title>Sphingorhabdus soil sp. nov., isolated from arctic soil.</title>
        <authorList>
            <person name="Liu Y."/>
        </authorList>
    </citation>
    <scope>NUCLEOTIDE SEQUENCE [LARGE SCALE GENOMIC DNA]</scope>
    <source>
        <strain evidence="1 2">D-2Q-5-6</strain>
    </source>
</reference>
<proteinExistence type="predicted"/>
<dbReference type="AlphaFoldDB" id="A0A5C6UP81"/>
<gene>
    <name evidence="1" type="ORF">FSZ31_04365</name>
</gene>
<dbReference type="OrthoDB" id="7585461at2"/>
<protein>
    <recommendedName>
        <fullName evidence="3">Phage gp6-like head-tail connector protein</fullName>
    </recommendedName>
</protein>
<dbReference type="Gene3D" id="1.10.3230.30">
    <property type="entry name" value="Phage gp6-like head-tail connector protein"/>
    <property type="match status" value="1"/>
</dbReference>
<dbReference type="EMBL" id="VOPY01000001">
    <property type="protein sequence ID" value="TXC73961.1"/>
    <property type="molecule type" value="Genomic_DNA"/>
</dbReference>
<organism evidence="1 2">
    <name type="scientific">Flavisphingopyxis soli</name>
    <dbReference type="NCBI Taxonomy" id="2601267"/>
    <lineage>
        <taxon>Bacteria</taxon>
        <taxon>Pseudomonadati</taxon>
        <taxon>Pseudomonadota</taxon>
        <taxon>Alphaproteobacteria</taxon>
        <taxon>Sphingomonadales</taxon>
        <taxon>Sphingopyxidaceae</taxon>
        <taxon>Flavisphingopyxis</taxon>
    </lineage>
</organism>
<evidence type="ECO:0008006" key="3">
    <source>
        <dbReference type="Google" id="ProtNLM"/>
    </source>
</evidence>
<keyword evidence="2" id="KW-1185">Reference proteome</keyword>
<accession>A0A5C6UP81</accession>
<dbReference type="InterPro" id="IPR006450">
    <property type="entry name" value="Phage_HK97_gp6-like"/>
</dbReference>
<dbReference type="Proteomes" id="UP000321129">
    <property type="component" value="Unassembled WGS sequence"/>
</dbReference>
<dbReference type="InterPro" id="IPR011738">
    <property type="entry name" value="Phage_CHP"/>
</dbReference>
<dbReference type="RefSeq" id="WP_147121798.1">
    <property type="nucleotide sequence ID" value="NZ_VOPY01000001.1"/>
</dbReference>
<comment type="caution">
    <text evidence="1">The sequence shown here is derived from an EMBL/GenBank/DDBJ whole genome shotgun (WGS) entry which is preliminary data.</text>
</comment>
<dbReference type="NCBIfam" id="TIGR01560">
    <property type="entry name" value="put_DNA_pack"/>
    <property type="match status" value="1"/>
</dbReference>
<name>A0A5C6UP81_9SPHN</name>